<reference evidence="3 5" key="2">
    <citation type="submission" date="2019-06" db="EMBL/GenBank/DDBJ databases">
        <title>Pseudomonas bimorpha sp. nov. isolated from bovine raw milk and skim milk concentrate.</title>
        <authorList>
            <person name="Hofmann K."/>
            <person name="Huptas C."/>
            <person name="Doll E."/>
            <person name="Scherer S."/>
            <person name="Wenning M."/>
        </authorList>
    </citation>
    <scope>NUCLEOTIDE SEQUENCE [LARGE SCALE GENOMIC DNA]</scope>
    <source>
        <strain evidence="3 5">DSM 17515</strain>
    </source>
</reference>
<name>A0A1H1H1N9_9PSED</name>
<dbReference type="Proteomes" id="UP000317267">
    <property type="component" value="Unassembled WGS sequence"/>
</dbReference>
<keyword evidence="1" id="KW-1133">Transmembrane helix</keyword>
<evidence type="ECO:0000313" key="3">
    <source>
        <dbReference type="EMBL" id="TWR52344.1"/>
    </source>
</evidence>
<evidence type="ECO:0000256" key="1">
    <source>
        <dbReference type="SAM" id="Phobius"/>
    </source>
</evidence>
<accession>A0A1H1H1N9</accession>
<dbReference type="OrthoDB" id="6119095at2"/>
<dbReference type="EMBL" id="VFES01000042">
    <property type="protein sequence ID" value="TWR52344.1"/>
    <property type="molecule type" value="Genomic_DNA"/>
</dbReference>
<evidence type="ECO:0000313" key="5">
    <source>
        <dbReference type="Proteomes" id="UP000317267"/>
    </source>
</evidence>
<feature type="transmembrane region" description="Helical" evidence="1">
    <location>
        <begin position="20"/>
        <end position="43"/>
    </location>
</feature>
<dbReference type="AlphaFoldDB" id="A0A1H1H1N9"/>
<gene>
    <name evidence="3" type="ORF">FIV39_32385</name>
    <name evidence="2" type="ORF">SAMN04490186_3911</name>
</gene>
<dbReference type="RefSeq" id="WP_143513867.1">
    <property type="nucleotide sequence ID" value="NZ_FNKM01000002.1"/>
</dbReference>
<sequence length="217" mass="24983">MSMCFAITDADWALTKDAFSILGTIISAVGVVLAARIGFLGLATWRKQNRGTSDHELSRRVLIDLYRLRDRIRQIRNPAMLITENLYESDGSKKANFEQINFKYTAEFYQIQFSVIDEVRSRLETSILESEAVWGYELKRLVKPILNLQHEIFTKVISYLGSVNPNETEDRVRSHRNVLSSGRNSLYESHIDGEDEFNIEMNAALSNIEDYLRPMLI</sequence>
<evidence type="ECO:0000313" key="4">
    <source>
        <dbReference type="Proteomes" id="UP000198740"/>
    </source>
</evidence>
<dbReference type="EMBL" id="FNKM01000002">
    <property type="protein sequence ID" value="SDR19432.1"/>
    <property type="molecule type" value="Genomic_DNA"/>
</dbReference>
<evidence type="ECO:0000313" key="2">
    <source>
        <dbReference type="EMBL" id="SDR19432.1"/>
    </source>
</evidence>
<organism evidence="3 5">
    <name type="scientific">Pseudomonas grimontii</name>
    <dbReference type="NCBI Taxonomy" id="129847"/>
    <lineage>
        <taxon>Bacteria</taxon>
        <taxon>Pseudomonadati</taxon>
        <taxon>Pseudomonadota</taxon>
        <taxon>Gammaproteobacteria</taxon>
        <taxon>Pseudomonadales</taxon>
        <taxon>Pseudomonadaceae</taxon>
        <taxon>Pseudomonas</taxon>
    </lineage>
</organism>
<reference evidence="2 4" key="1">
    <citation type="submission" date="2016-10" db="EMBL/GenBank/DDBJ databases">
        <authorList>
            <person name="Varghese N."/>
            <person name="Submissions S."/>
        </authorList>
    </citation>
    <scope>NUCLEOTIDE SEQUENCE [LARGE SCALE GENOMIC DNA]</scope>
    <source>
        <strain evidence="2 4">BS2976</strain>
    </source>
</reference>
<keyword evidence="1" id="KW-0812">Transmembrane</keyword>
<keyword evidence="4" id="KW-1185">Reference proteome</keyword>
<proteinExistence type="predicted"/>
<keyword evidence="1" id="KW-0472">Membrane</keyword>
<protein>
    <submittedName>
        <fullName evidence="3">Uncharacterized protein</fullName>
    </submittedName>
</protein>
<comment type="caution">
    <text evidence="3">The sequence shown here is derived from an EMBL/GenBank/DDBJ whole genome shotgun (WGS) entry which is preliminary data.</text>
</comment>
<dbReference type="Proteomes" id="UP000198740">
    <property type="component" value="Unassembled WGS sequence"/>
</dbReference>